<dbReference type="PANTHER" id="PTHR42693:SF53">
    <property type="entry name" value="ENDO-4-O-SULFATASE"/>
    <property type="match status" value="1"/>
</dbReference>
<reference evidence="4" key="1">
    <citation type="journal article" date="2014" name="Int. J. Syst. Evol. Microbiol.">
        <title>Complete genome sequence of Corynebacterium casei LMG S-19264T (=DSM 44701T), isolated from a smear-ripened cheese.</title>
        <authorList>
            <consortium name="US DOE Joint Genome Institute (JGI-PGF)"/>
            <person name="Walter F."/>
            <person name="Albersmeier A."/>
            <person name="Kalinowski J."/>
            <person name="Ruckert C."/>
        </authorList>
    </citation>
    <scope>NUCLEOTIDE SEQUENCE</scope>
    <source>
        <strain evidence="4">CGMCC 1.15958</strain>
    </source>
</reference>
<feature type="domain" description="Sulfatase N-terminal" evidence="3">
    <location>
        <begin position="67"/>
        <end position="251"/>
    </location>
</feature>
<evidence type="ECO:0000313" key="4">
    <source>
        <dbReference type="EMBL" id="GGD82438.1"/>
    </source>
</evidence>
<dbReference type="EMBL" id="BMKK01000020">
    <property type="protein sequence ID" value="GGD82438.1"/>
    <property type="molecule type" value="Genomic_DNA"/>
</dbReference>
<dbReference type="SUPFAM" id="SSF53649">
    <property type="entry name" value="Alkaline phosphatase-like"/>
    <property type="match status" value="1"/>
</dbReference>
<dbReference type="NCBIfam" id="NF038075">
    <property type="entry name" value="fam_STM4013"/>
    <property type="match status" value="1"/>
</dbReference>
<dbReference type="Pfam" id="PF00884">
    <property type="entry name" value="Sulfatase"/>
    <property type="match status" value="1"/>
</dbReference>
<accession>A0A916Z9F4</accession>
<keyword evidence="5" id="KW-1185">Reference proteome</keyword>
<protein>
    <submittedName>
        <fullName evidence="4">Membrane protein</fullName>
    </submittedName>
</protein>
<gene>
    <name evidence="4" type="ORF">GCM10011514_53130</name>
</gene>
<dbReference type="PANTHER" id="PTHR42693">
    <property type="entry name" value="ARYLSULFATASE FAMILY MEMBER"/>
    <property type="match status" value="1"/>
</dbReference>
<dbReference type="InterPro" id="IPR047838">
    <property type="entry name" value="STM4013-like"/>
</dbReference>
<name>A0A916Z9F4_9BACT</name>
<evidence type="ECO:0000256" key="1">
    <source>
        <dbReference type="ARBA" id="ARBA00008779"/>
    </source>
</evidence>
<organism evidence="4 5">
    <name type="scientific">Emticicia aquatilis</name>
    <dbReference type="NCBI Taxonomy" id="1537369"/>
    <lineage>
        <taxon>Bacteria</taxon>
        <taxon>Pseudomonadati</taxon>
        <taxon>Bacteroidota</taxon>
        <taxon>Cytophagia</taxon>
        <taxon>Cytophagales</taxon>
        <taxon>Leadbetterellaceae</taxon>
        <taxon>Emticicia</taxon>
    </lineage>
</organism>
<dbReference type="InterPro" id="IPR000917">
    <property type="entry name" value="Sulfatase_N"/>
</dbReference>
<dbReference type="InterPro" id="IPR050738">
    <property type="entry name" value="Sulfatase"/>
</dbReference>
<dbReference type="GO" id="GO:0004065">
    <property type="term" value="F:arylsulfatase activity"/>
    <property type="evidence" value="ECO:0007669"/>
    <property type="project" value="TreeGrafter"/>
</dbReference>
<comment type="similarity">
    <text evidence="1">Belongs to the sulfatase family.</text>
</comment>
<proteinExistence type="inferred from homology"/>
<dbReference type="InterPro" id="IPR017850">
    <property type="entry name" value="Alkaline_phosphatase_core_sf"/>
</dbReference>
<comment type="caution">
    <text evidence="4">The sequence shown here is derived from an EMBL/GenBank/DDBJ whole genome shotgun (WGS) entry which is preliminary data.</text>
</comment>
<sequence>MNEVVEQMDILFLTLDTLRFDVADKLFHTDQTPNFKHYFPEGWEKCHAPGSFTFASHQAFFAGFLPTPAYPGRHTRLFAANFAGSETTSSQTLIFETPDIVSGFRQKGFKTVCIGGVGFFNKKTALGNVLPALFEESYWTEKYGVTEKLSTTYQFEKAIEIIHSTQKQPLFLFINVSALHQPNWFYADSPNENKEDTIETHEAALKYVDSQMPLLLSALKLKRDTFCIICSDHGTAYGEDGFFGHRLGHPTVWEVPMATFILKK</sequence>
<dbReference type="Gene3D" id="3.40.720.10">
    <property type="entry name" value="Alkaline Phosphatase, subunit A"/>
    <property type="match status" value="1"/>
</dbReference>
<evidence type="ECO:0000313" key="5">
    <source>
        <dbReference type="Proteomes" id="UP000609064"/>
    </source>
</evidence>
<dbReference type="Proteomes" id="UP000609064">
    <property type="component" value="Unassembled WGS sequence"/>
</dbReference>
<keyword evidence="2" id="KW-0378">Hydrolase</keyword>
<evidence type="ECO:0000256" key="2">
    <source>
        <dbReference type="ARBA" id="ARBA00022801"/>
    </source>
</evidence>
<dbReference type="AlphaFoldDB" id="A0A916Z9F4"/>
<evidence type="ECO:0000259" key="3">
    <source>
        <dbReference type="Pfam" id="PF00884"/>
    </source>
</evidence>
<reference evidence="4" key="2">
    <citation type="submission" date="2020-09" db="EMBL/GenBank/DDBJ databases">
        <authorList>
            <person name="Sun Q."/>
            <person name="Zhou Y."/>
        </authorList>
    </citation>
    <scope>NUCLEOTIDE SEQUENCE</scope>
    <source>
        <strain evidence="4">CGMCC 1.15958</strain>
    </source>
</reference>